<dbReference type="STRING" id="34690.A0A182TIC4"/>
<reference evidence="3" key="1">
    <citation type="submission" date="2014-01" db="EMBL/GenBank/DDBJ databases">
        <title>The Genome Sequence of Anopheles melas CM1001059_A (V2).</title>
        <authorList>
            <consortium name="The Broad Institute Genomics Platform"/>
            <person name="Neafsey D.E."/>
            <person name="Besansky N."/>
            <person name="Howell P."/>
            <person name="Walton C."/>
            <person name="Young S.K."/>
            <person name="Zeng Q."/>
            <person name="Gargeya S."/>
            <person name="Fitzgerald M."/>
            <person name="Haas B."/>
            <person name="Abouelleil A."/>
            <person name="Allen A.W."/>
            <person name="Alvarado L."/>
            <person name="Arachchi H.M."/>
            <person name="Berlin A.M."/>
            <person name="Chapman S.B."/>
            <person name="Gainer-Dewar J."/>
            <person name="Goldberg J."/>
            <person name="Griggs A."/>
            <person name="Gujja S."/>
            <person name="Hansen M."/>
            <person name="Howarth C."/>
            <person name="Imamovic A."/>
            <person name="Ireland A."/>
            <person name="Larimer J."/>
            <person name="McCowan C."/>
            <person name="Murphy C."/>
            <person name="Pearson M."/>
            <person name="Poon T.W."/>
            <person name="Priest M."/>
            <person name="Roberts A."/>
            <person name="Saif S."/>
            <person name="Shea T."/>
            <person name="Sisk P."/>
            <person name="Sykes S."/>
            <person name="Wortman J."/>
            <person name="Nusbaum C."/>
            <person name="Birren B."/>
        </authorList>
    </citation>
    <scope>NUCLEOTIDE SEQUENCE [LARGE SCALE GENOMIC DNA]</scope>
    <source>
        <strain evidence="3">CM1001059</strain>
    </source>
</reference>
<dbReference type="VEuPathDB" id="VectorBase:AMEC002829"/>
<feature type="region of interest" description="Disordered" evidence="1">
    <location>
        <begin position="26"/>
        <end position="112"/>
    </location>
</feature>
<feature type="compositionally biased region" description="Low complexity" evidence="1">
    <location>
        <begin position="26"/>
        <end position="38"/>
    </location>
</feature>
<protein>
    <submittedName>
        <fullName evidence="2">Uncharacterized protein</fullName>
    </submittedName>
</protein>
<dbReference type="EnsemblMetazoa" id="AMEC002829-RA">
    <property type="protein sequence ID" value="AMEC002829-PA"/>
    <property type="gene ID" value="AMEC002829"/>
</dbReference>
<evidence type="ECO:0000313" key="3">
    <source>
        <dbReference type="Proteomes" id="UP000075902"/>
    </source>
</evidence>
<keyword evidence="3" id="KW-1185">Reference proteome</keyword>
<dbReference type="Gene3D" id="3.90.550.10">
    <property type="entry name" value="Spore Coat Polysaccharide Biosynthesis Protein SpsA, Chain A"/>
    <property type="match status" value="1"/>
</dbReference>
<feature type="compositionally biased region" description="Acidic residues" evidence="1">
    <location>
        <begin position="41"/>
        <end position="54"/>
    </location>
</feature>
<dbReference type="InterPro" id="IPR029044">
    <property type="entry name" value="Nucleotide-diphossugar_trans"/>
</dbReference>
<accession>A0A182TIC4</accession>
<proteinExistence type="predicted"/>
<sequence length="152" mass="16877">MLQPCGIIGQAEQTLIGTDIQRQRVANAARQSQQQRRAAAPEDDDPIVDAEEIDTNSNNFGDPGGYGGGGGGGRDADSSMPRTYRPQELKKWRQAPTVAENYGRPGEMGKPVKIPANQQELMKEKFKENQFNLLASDMIWLNRSLTDVRHHE</sequence>
<evidence type="ECO:0000313" key="2">
    <source>
        <dbReference type="EnsemblMetazoa" id="AMEC002829-PA"/>
    </source>
</evidence>
<dbReference type="Proteomes" id="UP000075902">
    <property type="component" value="Unassembled WGS sequence"/>
</dbReference>
<feature type="compositionally biased region" description="Gly residues" evidence="1">
    <location>
        <begin position="62"/>
        <end position="73"/>
    </location>
</feature>
<organism evidence="2 3">
    <name type="scientific">Anopheles melas</name>
    <dbReference type="NCBI Taxonomy" id="34690"/>
    <lineage>
        <taxon>Eukaryota</taxon>
        <taxon>Metazoa</taxon>
        <taxon>Ecdysozoa</taxon>
        <taxon>Arthropoda</taxon>
        <taxon>Hexapoda</taxon>
        <taxon>Insecta</taxon>
        <taxon>Pterygota</taxon>
        <taxon>Neoptera</taxon>
        <taxon>Endopterygota</taxon>
        <taxon>Diptera</taxon>
        <taxon>Nematocera</taxon>
        <taxon>Culicoidea</taxon>
        <taxon>Culicidae</taxon>
        <taxon>Anophelinae</taxon>
        <taxon>Anopheles</taxon>
    </lineage>
</organism>
<reference evidence="2" key="2">
    <citation type="submission" date="2020-05" db="UniProtKB">
        <authorList>
            <consortium name="EnsemblMetazoa"/>
        </authorList>
    </citation>
    <scope>IDENTIFICATION</scope>
    <source>
        <strain evidence="2">CM1001059</strain>
    </source>
</reference>
<name>A0A182TIC4_9DIPT</name>
<dbReference type="AlphaFoldDB" id="A0A182TIC4"/>
<evidence type="ECO:0000256" key="1">
    <source>
        <dbReference type="SAM" id="MobiDB-lite"/>
    </source>
</evidence>